<protein>
    <submittedName>
        <fullName evidence="5">Putative sulfoacetate--CoA ligase</fullName>
        <ecNumber evidence="5">6.2.1.-</ecNumber>
    </submittedName>
</protein>
<dbReference type="InterPro" id="IPR042099">
    <property type="entry name" value="ANL_N_sf"/>
</dbReference>
<dbReference type="Proteomes" id="UP000054404">
    <property type="component" value="Unassembled WGS sequence"/>
</dbReference>
<feature type="domain" description="AMP-binding enzyme C-terminal" evidence="4">
    <location>
        <begin position="425"/>
        <end position="500"/>
    </location>
</feature>
<organism evidence="5 6">
    <name type="scientific">Trueperella bernardiae</name>
    <dbReference type="NCBI Taxonomy" id="59561"/>
    <lineage>
        <taxon>Bacteria</taxon>
        <taxon>Bacillati</taxon>
        <taxon>Actinomycetota</taxon>
        <taxon>Actinomycetes</taxon>
        <taxon>Actinomycetales</taxon>
        <taxon>Actinomycetaceae</taxon>
        <taxon>Trueperella</taxon>
    </lineage>
</organism>
<dbReference type="Pfam" id="PF00501">
    <property type="entry name" value="AMP-binding"/>
    <property type="match status" value="1"/>
</dbReference>
<dbReference type="EMBL" id="LNIZ01000006">
    <property type="protein sequence ID" value="KTF03758.1"/>
    <property type="molecule type" value="Genomic_DNA"/>
</dbReference>
<dbReference type="PANTHER" id="PTHR43201">
    <property type="entry name" value="ACYL-COA SYNTHETASE"/>
    <property type="match status" value="1"/>
</dbReference>
<comment type="caution">
    <text evidence="5">The sequence shown here is derived from an EMBL/GenBank/DDBJ whole genome shotgun (WGS) entry which is preliminary data.</text>
</comment>
<dbReference type="InterPro" id="IPR045851">
    <property type="entry name" value="AMP-bd_C_sf"/>
</dbReference>
<evidence type="ECO:0000313" key="6">
    <source>
        <dbReference type="Proteomes" id="UP000054404"/>
    </source>
</evidence>
<dbReference type="EC" id="6.2.1.-" evidence="5"/>
<dbReference type="InterPro" id="IPR020845">
    <property type="entry name" value="AMP-binding_CS"/>
</dbReference>
<dbReference type="PROSITE" id="PS00455">
    <property type="entry name" value="AMP_BINDING"/>
    <property type="match status" value="1"/>
</dbReference>
<keyword evidence="6" id="KW-1185">Reference proteome</keyword>
<evidence type="ECO:0000259" key="3">
    <source>
        <dbReference type="Pfam" id="PF00501"/>
    </source>
</evidence>
<dbReference type="InterPro" id="IPR000873">
    <property type="entry name" value="AMP-dep_synth/lig_dom"/>
</dbReference>
<comment type="similarity">
    <text evidence="1">Belongs to the ATP-dependent AMP-binding enzyme family.</text>
</comment>
<sequence>MITQAQGLTLFDIWDSQVRLRPQAEFLVYEDHACDTVRTWTYREFDEEINRTSNLFLSRGIGAGDAVAVQLNNCPELIECIFALCRIGAIYVPIHPEYTVEEARTIMADCDAHTLVIEQCFLDFDPAYGEGLDTIVVGGDCVDVCFTQLKQTQAITAPARRVEPMPIMEILYTSGTTSAPKGVMITEQNFVFSGYYVNWQLQMRETDRYVTTMAASHVNMQLSALAPVVTAGATLVLLRRYSARRFWTQVRKHGGTLVQAMAMMAKTMMAQPVSPGETEHDVREVHYFLPMSAADKERFEARFNVRLLNNYGSTEDLVGVVTDYPTGPRNWPSIGRVGPGYNARIMGDDGELGPGQVGEIQIQGVPGVSLMAGYWKKPELTAQTLVDGWLPTGDFGYVDEEGWIYFTDRHTDIIKRSGENISCAEVESVLARYPGIAEVAVVGVEDSIRDQAVKAAIVAEPGARIDVDDLTEFCRSYLAYFKIPTVITFLDALPRGTYGKVLKSELK</sequence>
<dbReference type="PANTHER" id="PTHR43201:SF5">
    <property type="entry name" value="MEDIUM-CHAIN ACYL-COA LIGASE ACSF2, MITOCHONDRIAL"/>
    <property type="match status" value="1"/>
</dbReference>
<proteinExistence type="inferred from homology"/>
<evidence type="ECO:0000256" key="2">
    <source>
        <dbReference type="ARBA" id="ARBA00022598"/>
    </source>
</evidence>
<dbReference type="PATRIC" id="fig|59561.3.peg.1351"/>
<evidence type="ECO:0000259" key="4">
    <source>
        <dbReference type="Pfam" id="PF13193"/>
    </source>
</evidence>
<dbReference type="Gene3D" id="3.30.300.30">
    <property type="match status" value="1"/>
</dbReference>
<dbReference type="Gene3D" id="3.40.50.12780">
    <property type="entry name" value="N-terminal domain of ligase-like"/>
    <property type="match status" value="1"/>
</dbReference>
<dbReference type="AlphaFoldDB" id="A0A0W1KJQ1"/>
<dbReference type="InterPro" id="IPR025110">
    <property type="entry name" value="AMP-bd_C"/>
</dbReference>
<evidence type="ECO:0000313" key="5">
    <source>
        <dbReference type="EMBL" id="KTF03758.1"/>
    </source>
</evidence>
<dbReference type="STRING" id="59561.AQZ59_01357"/>
<dbReference type="SUPFAM" id="SSF56801">
    <property type="entry name" value="Acetyl-CoA synthetase-like"/>
    <property type="match status" value="1"/>
</dbReference>
<accession>A0A0W1KJQ1</accession>
<evidence type="ECO:0000256" key="1">
    <source>
        <dbReference type="ARBA" id="ARBA00006432"/>
    </source>
</evidence>
<dbReference type="Pfam" id="PF13193">
    <property type="entry name" value="AMP-binding_C"/>
    <property type="match status" value="1"/>
</dbReference>
<feature type="domain" description="AMP-dependent synthetase/ligase" evidence="3">
    <location>
        <begin position="16"/>
        <end position="375"/>
    </location>
</feature>
<dbReference type="GO" id="GO:0006631">
    <property type="term" value="P:fatty acid metabolic process"/>
    <property type="evidence" value="ECO:0007669"/>
    <property type="project" value="TreeGrafter"/>
</dbReference>
<dbReference type="GO" id="GO:0031956">
    <property type="term" value="F:medium-chain fatty acid-CoA ligase activity"/>
    <property type="evidence" value="ECO:0007669"/>
    <property type="project" value="TreeGrafter"/>
</dbReference>
<keyword evidence="2 5" id="KW-0436">Ligase</keyword>
<name>A0A0W1KJQ1_9ACTO</name>
<gene>
    <name evidence="5" type="primary">sauT</name>
    <name evidence="5" type="ORF">AQZ59_01357</name>
</gene>
<dbReference type="RefSeq" id="WP_236698687.1">
    <property type="nucleotide sequence ID" value="NZ_LNIZ01000006.1"/>
</dbReference>
<reference evidence="5 6" key="1">
    <citation type="submission" date="2015-11" db="EMBL/GenBank/DDBJ databases">
        <title>Draft Genome Sequence of the Type Strain Trueperella bernardiae LCDC 89-0504T, Isolated from Blood Culture.</title>
        <authorList>
            <person name="Bernier A.-M."/>
            <person name="Bernard K."/>
        </authorList>
    </citation>
    <scope>NUCLEOTIDE SEQUENCE [LARGE SCALE GENOMIC DNA]</scope>
    <source>
        <strain evidence="5 6">LCDC 89-0504</strain>
    </source>
</reference>